<dbReference type="Proteomes" id="UP000559809">
    <property type="component" value="Unassembled WGS sequence"/>
</dbReference>
<dbReference type="PIRSF" id="PIRSF015582">
    <property type="entry name" value="Cit_lyase_B"/>
    <property type="match status" value="1"/>
</dbReference>
<gene>
    <name evidence="7" type="ORF">H0A72_19285</name>
</gene>
<protein>
    <submittedName>
        <fullName evidence="7">CoA ester lyase</fullName>
    </submittedName>
</protein>
<accession>A0A853GA38</accession>
<feature type="domain" description="HpcH/HpaI aldolase/citrate lyase" evidence="6">
    <location>
        <begin position="3"/>
        <end position="221"/>
    </location>
</feature>
<dbReference type="InterPro" id="IPR011206">
    <property type="entry name" value="Citrate_lyase_beta/mcl1/mcl2"/>
</dbReference>
<feature type="binding site" evidence="5">
    <location>
        <position position="126"/>
    </location>
    <ligand>
        <name>Mg(2+)</name>
        <dbReference type="ChEBI" id="CHEBI:18420"/>
    </ligand>
</feature>
<comment type="caution">
    <text evidence="7">The sequence shown here is derived from an EMBL/GenBank/DDBJ whole genome shotgun (WGS) entry which is preliminary data.</text>
</comment>
<comment type="cofactor">
    <cofactor evidence="1">
        <name>Mg(2+)</name>
        <dbReference type="ChEBI" id="CHEBI:18420"/>
    </cofactor>
</comment>
<dbReference type="AlphaFoldDB" id="A0A853GA38"/>
<feature type="binding site" evidence="4">
    <location>
        <position position="126"/>
    </location>
    <ligand>
        <name>substrate</name>
    </ligand>
</feature>
<evidence type="ECO:0000259" key="6">
    <source>
        <dbReference type="Pfam" id="PF03328"/>
    </source>
</evidence>
<keyword evidence="7" id="KW-0456">Lyase</keyword>
<dbReference type="InterPro" id="IPR015813">
    <property type="entry name" value="Pyrv/PenolPyrv_kinase-like_dom"/>
</dbReference>
<keyword evidence="3 5" id="KW-0460">Magnesium</keyword>
<dbReference type="SUPFAM" id="SSF51621">
    <property type="entry name" value="Phosphoenolpyruvate/pyruvate domain"/>
    <property type="match status" value="1"/>
</dbReference>
<evidence type="ECO:0000313" key="8">
    <source>
        <dbReference type="Proteomes" id="UP000559809"/>
    </source>
</evidence>
<dbReference type="RefSeq" id="WP_180158143.1">
    <property type="nucleotide sequence ID" value="NZ_JACCEM010000012.1"/>
</dbReference>
<evidence type="ECO:0000256" key="5">
    <source>
        <dbReference type="PIRSR" id="PIRSR015582-2"/>
    </source>
</evidence>
<dbReference type="EMBL" id="JACCEM010000012">
    <property type="protein sequence ID" value="NYT51461.1"/>
    <property type="molecule type" value="Genomic_DNA"/>
</dbReference>
<dbReference type="InterPro" id="IPR040442">
    <property type="entry name" value="Pyrv_kinase-like_dom_sf"/>
</dbReference>
<proteinExistence type="predicted"/>
<sequence>MIRSLFFAPANRPDLVVKFPRFSADCSVIDLEDGTPSGEKAVARTALAKTVDGARKAGLAGMLAVRVNVPDSPHYLADLEAAFACDIDAVVIPKLESPAQALAAVHWIEHGCKGRGRRPMLIGGLESVRGVLNAVRICDETPYLGAVYFGAEDFAADIGGRRTRDGDEVATARGWAVMAARAAGLVAFDQAVLDIRDDALFTEDARRGRDMGYQGKICVAPAQVALAHAAFSPTQEEIDYARRLVDAYEAATARGIGTIDFEGKMVDGPLLKRSQAVLAAAGAA</sequence>
<evidence type="ECO:0000256" key="3">
    <source>
        <dbReference type="ARBA" id="ARBA00022842"/>
    </source>
</evidence>
<evidence type="ECO:0000256" key="1">
    <source>
        <dbReference type="ARBA" id="ARBA00001946"/>
    </source>
</evidence>
<evidence type="ECO:0000256" key="4">
    <source>
        <dbReference type="PIRSR" id="PIRSR015582-1"/>
    </source>
</evidence>
<evidence type="ECO:0000256" key="2">
    <source>
        <dbReference type="ARBA" id="ARBA00022723"/>
    </source>
</evidence>
<dbReference type="InterPro" id="IPR005000">
    <property type="entry name" value="Aldolase/citrate-lyase_domain"/>
</dbReference>
<dbReference type="Gene3D" id="3.20.20.60">
    <property type="entry name" value="Phosphoenolpyruvate-binding domains"/>
    <property type="match status" value="1"/>
</dbReference>
<feature type="binding site" evidence="5">
    <location>
        <position position="153"/>
    </location>
    <ligand>
        <name>Mg(2+)</name>
        <dbReference type="ChEBI" id="CHEBI:18420"/>
    </ligand>
</feature>
<organism evidence="7 8">
    <name type="scientific">Parapusillimonas granuli</name>
    <dbReference type="NCBI Taxonomy" id="380911"/>
    <lineage>
        <taxon>Bacteria</taxon>
        <taxon>Pseudomonadati</taxon>
        <taxon>Pseudomonadota</taxon>
        <taxon>Betaproteobacteria</taxon>
        <taxon>Burkholderiales</taxon>
        <taxon>Alcaligenaceae</taxon>
        <taxon>Parapusillimonas</taxon>
    </lineage>
</organism>
<dbReference type="Pfam" id="PF03328">
    <property type="entry name" value="HpcH_HpaI"/>
    <property type="match status" value="1"/>
</dbReference>
<dbReference type="GO" id="GO:0016829">
    <property type="term" value="F:lyase activity"/>
    <property type="evidence" value="ECO:0007669"/>
    <property type="project" value="UniProtKB-KW"/>
</dbReference>
<name>A0A853GA38_9BURK</name>
<dbReference type="GO" id="GO:0006107">
    <property type="term" value="P:oxaloacetate metabolic process"/>
    <property type="evidence" value="ECO:0007669"/>
    <property type="project" value="TreeGrafter"/>
</dbReference>
<evidence type="ECO:0000313" key="7">
    <source>
        <dbReference type="EMBL" id="NYT51461.1"/>
    </source>
</evidence>
<dbReference type="PANTHER" id="PTHR32308">
    <property type="entry name" value="LYASE BETA SUBUNIT, PUTATIVE (AFU_ORTHOLOGUE AFUA_4G13030)-RELATED"/>
    <property type="match status" value="1"/>
</dbReference>
<reference evidence="7 8" key="1">
    <citation type="submission" date="2020-07" db="EMBL/GenBank/DDBJ databases">
        <title>Taxonomic revisions and descriptions of new bacterial species based on genomic comparisons in the high-G+C-content subgroup of the family Alcaligenaceae.</title>
        <authorList>
            <person name="Szabo A."/>
            <person name="Felfoldi T."/>
        </authorList>
    </citation>
    <scope>NUCLEOTIDE SEQUENCE [LARGE SCALE GENOMIC DNA]</scope>
    <source>
        <strain evidence="7 8">LMG 24012</strain>
    </source>
</reference>
<keyword evidence="2 5" id="KW-0479">Metal-binding</keyword>
<dbReference type="PANTHER" id="PTHR32308:SF0">
    <property type="entry name" value="HPCH_HPAI ALDOLASE_CITRATE LYASE DOMAIN-CONTAINING PROTEIN"/>
    <property type="match status" value="1"/>
</dbReference>
<keyword evidence="8" id="KW-1185">Reference proteome</keyword>
<dbReference type="GO" id="GO:0000287">
    <property type="term" value="F:magnesium ion binding"/>
    <property type="evidence" value="ECO:0007669"/>
    <property type="project" value="TreeGrafter"/>
</dbReference>
<feature type="binding site" evidence="4">
    <location>
        <position position="66"/>
    </location>
    <ligand>
        <name>substrate</name>
    </ligand>
</feature>